<organism evidence="9 10">
    <name type="scientific">Photinus pyralis</name>
    <name type="common">Common eastern firefly</name>
    <name type="synonym">Lampyris pyralis</name>
    <dbReference type="NCBI Taxonomy" id="7054"/>
    <lineage>
        <taxon>Eukaryota</taxon>
        <taxon>Metazoa</taxon>
        <taxon>Ecdysozoa</taxon>
        <taxon>Arthropoda</taxon>
        <taxon>Hexapoda</taxon>
        <taxon>Insecta</taxon>
        <taxon>Pterygota</taxon>
        <taxon>Neoptera</taxon>
        <taxon>Endopterygota</taxon>
        <taxon>Coleoptera</taxon>
        <taxon>Polyphaga</taxon>
        <taxon>Elateriformia</taxon>
        <taxon>Elateroidea</taxon>
        <taxon>Lampyridae</taxon>
        <taxon>Lampyrinae</taxon>
        <taxon>Photinus</taxon>
    </lineage>
</organism>
<keyword evidence="6" id="KW-0378">Hydrolase</keyword>
<accession>A0A5N4B660</accession>
<evidence type="ECO:0000256" key="5">
    <source>
        <dbReference type="ARBA" id="ARBA00022723"/>
    </source>
</evidence>
<dbReference type="InParanoid" id="A0A5N4B660"/>
<evidence type="ECO:0000256" key="6">
    <source>
        <dbReference type="ARBA" id="ARBA00022801"/>
    </source>
</evidence>
<dbReference type="EMBL" id="VVIM01000001">
    <property type="protein sequence ID" value="KAB0805101.1"/>
    <property type="molecule type" value="Genomic_DNA"/>
</dbReference>
<dbReference type="AlphaFoldDB" id="A0A5N4B660"/>
<reference evidence="9 10" key="1">
    <citation type="journal article" date="2018" name="Elife">
        <title>Firefly genomes illuminate parallel origins of bioluminescence in beetles.</title>
        <authorList>
            <person name="Fallon T.R."/>
            <person name="Lower S.E."/>
            <person name="Chang C.H."/>
            <person name="Bessho-Uehara M."/>
            <person name="Martin G.J."/>
            <person name="Bewick A.J."/>
            <person name="Behringer M."/>
            <person name="Debat H.J."/>
            <person name="Wong I."/>
            <person name="Day J.C."/>
            <person name="Suvorov A."/>
            <person name="Silva C.J."/>
            <person name="Stanger-Hall K.F."/>
            <person name="Hall D.W."/>
            <person name="Schmitz R.J."/>
            <person name="Nelson D.R."/>
            <person name="Lewis S.M."/>
            <person name="Shigenobu S."/>
            <person name="Bybee S.M."/>
            <person name="Larracuente A.M."/>
            <person name="Oba Y."/>
            <person name="Weng J.K."/>
        </authorList>
    </citation>
    <scope>NUCLEOTIDE SEQUENCE [LARGE SCALE GENOMIC DNA]</scope>
    <source>
        <strain evidence="9">1611_PpyrPB1</strain>
        <tissue evidence="9">Whole body</tissue>
    </source>
</reference>
<dbReference type="InterPro" id="IPR027806">
    <property type="entry name" value="HARBI1_dom"/>
</dbReference>
<dbReference type="Pfam" id="PF13359">
    <property type="entry name" value="DDE_Tnp_4"/>
    <property type="match status" value="1"/>
</dbReference>
<name>A0A5N4B660_PHOPY</name>
<dbReference type="PANTHER" id="PTHR22930:SF250">
    <property type="entry name" value="NUCLEASE HARBI1-LIKE PROTEIN"/>
    <property type="match status" value="1"/>
</dbReference>
<evidence type="ECO:0000256" key="3">
    <source>
        <dbReference type="ARBA" id="ARBA00006958"/>
    </source>
</evidence>
<evidence type="ECO:0000313" key="9">
    <source>
        <dbReference type="EMBL" id="KAB0805101.1"/>
    </source>
</evidence>
<dbReference type="PANTHER" id="PTHR22930">
    <property type="match status" value="1"/>
</dbReference>
<gene>
    <name evidence="9" type="ORF">PPYR_02071</name>
</gene>
<dbReference type="GO" id="GO:0004518">
    <property type="term" value="F:nuclease activity"/>
    <property type="evidence" value="ECO:0007669"/>
    <property type="project" value="UniProtKB-KW"/>
</dbReference>
<evidence type="ECO:0000259" key="8">
    <source>
        <dbReference type="Pfam" id="PF13359"/>
    </source>
</evidence>
<keyword evidence="5" id="KW-0479">Metal-binding</keyword>
<keyword evidence="7" id="KW-0539">Nucleus</keyword>
<keyword evidence="4" id="KW-0540">Nuclease</keyword>
<dbReference type="GO" id="GO:0005634">
    <property type="term" value="C:nucleus"/>
    <property type="evidence" value="ECO:0007669"/>
    <property type="project" value="UniProtKB-SubCell"/>
</dbReference>
<feature type="domain" description="DDE Tnp4" evidence="8">
    <location>
        <begin position="65"/>
        <end position="213"/>
    </location>
</feature>
<dbReference type="Proteomes" id="UP000327044">
    <property type="component" value="Unassembled WGS sequence"/>
</dbReference>
<comment type="similarity">
    <text evidence="3">Belongs to the HARBI1 family.</text>
</comment>
<evidence type="ECO:0000313" key="10">
    <source>
        <dbReference type="Proteomes" id="UP000327044"/>
    </source>
</evidence>
<evidence type="ECO:0000256" key="2">
    <source>
        <dbReference type="ARBA" id="ARBA00004123"/>
    </source>
</evidence>
<sequence>MKIFLRQLSDPSHQTTICKTSTVVMNVVLGKANIFIKFPRRAAAVVEAKRLWSGRYRFPNAIGVIDCTHVRIPKFQEFGDEYINRKGYLSINVQATSNAQEVFTSVDCQWPGSVHDSRIFKNSNIYNILRNSTEECVLLGDDGYPISPWMMTPWRNSATQEQQNYNNIFCRERVIIERCFGQLKSRFPILQYKIRNKLDKIPSMIIACVVLHNIAKHLNDEDFDYSNEEANFEINGENNNLTSNMIHQLGQQKREIATQLLFNNHSRFQKYKS</sequence>
<evidence type="ECO:0000256" key="4">
    <source>
        <dbReference type="ARBA" id="ARBA00022722"/>
    </source>
</evidence>
<comment type="subcellular location">
    <subcellularLocation>
        <location evidence="2">Nucleus</location>
    </subcellularLocation>
</comment>
<proteinExistence type="inferred from homology"/>
<dbReference type="GO" id="GO:0046872">
    <property type="term" value="F:metal ion binding"/>
    <property type="evidence" value="ECO:0007669"/>
    <property type="project" value="UniProtKB-KW"/>
</dbReference>
<comment type="caution">
    <text evidence="9">The sequence shown here is derived from an EMBL/GenBank/DDBJ whole genome shotgun (WGS) entry which is preliminary data.</text>
</comment>
<evidence type="ECO:0000256" key="7">
    <source>
        <dbReference type="ARBA" id="ARBA00023242"/>
    </source>
</evidence>
<keyword evidence="10" id="KW-1185">Reference proteome</keyword>
<dbReference type="GO" id="GO:0016787">
    <property type="term" value="F:hydrolase activity"/>
    <property type="evidence" value="ECO:0007669"/>
    <property type="project" value="UniProtKB-KW"/>
</dbReference>
<evidence type="ECO:0000256" key="1">
    <source>
        <dbReference type="ARBA" id="ARBA00001968"/>
    </source>
</evidence>
<protein>
    <recommendedName>
        <fullName evidence="8">DDE Tnp4 domain-containing protein</fullName>
    </recommendedName>
</protein>
<comment type="cofactor">
    <cofactor evidence="1">
        <name>a divalent metal cation</name>
        <dbReference type="ChEBI" id="CHEBI:60240"/>
    </cofactor>
</comment>
<dbReference type="InterPro" id="IPR045249">
    <property type="entry name" value="HARBI1-like"/>
</dbReference>